<name>A0A6G7B9S1_9LACO</name>
<evidence type="ECO:0000313" key="2">
    <source>
        <dbReference type="Proteomes" id="UP000501676"/>
    </source>
</evidence>
<dbReference type="RefSeq" id="WP_164824080.1">
    <property type="nucleotide sequence ID" value="NZ_CP049228.1"/>
</dbReference>
<organism evidence="1 2">
    <name type="scientific">Lactobacillus iners</name>
    <dbReference type="NCBI Taxonomy" id="147802"/>
    <lineage>
        <taxon>Bacteria</taxon>
        <taxon>Bacillati</taxon>
        <taxon>Bacillota</taxon>
        <taxon>Bacilli</taxon>
        <taxon>Lactobacillales</taxon>
        <taxon>Lactobacillaceae</taxon>
        <taxon>Lactobacillus</taxon>
    </lineage>
</organism>
<sequence length="164" mass="19497">MIKSQNFIKAWNNKKLVAGVLKTIGVQRQYHNYEDLLNEGIILYAECLEALDTVQLAAKDKDKIAFTKIKWRIIDQLRKHKKYNEQQNIADHPQINFIIPQHDNFLLLEDEIKSMSPTERLIFIQHWIKNKTITEISQQYNISRSTLQRNKAALRLRLREKLQE</sequence>
<dbReference type="Gene3D" id="1.10.10.10">
    <property type="entry name" value="Winged helix-like DNA-binding domain superfamily/Winged helix DNA-binding domain"/>
    <property type="match status" value="1"/>
</dbReference>
<reference evidence="1 2" key="1">
    <citation type="submission" date="2020-02" db="EMBL/GenBank/DDBJ databases">
        <title>Complete genome sequences of six Lactobacillus iners strains isolated from the human vagina.</title>
        <authorList>
            <person name="France M.T."/>
            <person name="Rutt L."/>
            <person name="Narina S."/>
            <person name="Arbaugh S."/>
            <person name="Humphrys M.S."/>
            <person name="Ma B."/>
            <person name="Hayward M.R."/>
            <person name="Relman D."/>
            <person name="Kwon D.S."/>
            <person name="Ravel J."/>
        </authorList>
    </citation>
    <scope>NUCLEOTIDE SEQUENCE [LARGE SCALE GENOMIC DNA]</scope>
    <source>
        <strain evidence="1 2">C0210C1</strain>
    </source>
</reference>
<dbReference type="EMBL" id="CP049228">
    <property type="protein sequence ID" value="QIH24160.1"/>
    <property type="molecule type" value="Genomic_DNA"/>
</dbReference>
<evidence type="ECO:0000313" key="1">
    <source>
        <dbReference type="EMBL" id="QIH24160.1"/>
    </source>
</evidence>
<dbReference type="NCBIfam" id="TIGR02937">
    <property type="entry name" value="sigma70-ECF"/>
    <property type="match status" value="1"/>
</dbReference>
<dbReference type="Proteomes" id="UP000501676">
    <property type="component" value="Chromosome"/>
</dbReference>
<dbReference type="GO" id="GO:0006352">
    <property type="term" value="P:DNA-templated transcription initiation"/>
    <property type="evidence" value="ECO:0007669"/>
    <property type="project" value="InterPro"/>
</dbReference>
<dbReference type="InterPro" id="IPR014284">
    <property type="entry name" value="RNA_pol_sigma-70_dom"/>
</dbReference>
<gene>
    <name evidence="1" type="ORF">G6Z83_05680</name>
</gene>
<accession>A0A6G7B9S1</accession>
<protein>
    <submittedName>
        <fullName evidence="1">Sigma-70 family RNA polymerase sigma factor</fullName>
    </submittedName>
</protein>
<dbReference type="InterPro" id="IPR013324">
    <property type="entry name" value="RNA_pol_sigma_r3/r4-like"/>
</dbReference>
<dbReference type="GO" id="GO:0003700">
    <property type="term" value="F:DNA-binding transcription factor activity"/>
    <property type="evidence" value="ECO:0007669"/>
    <property type="project" value="InterPro"/>
</dbReference>
<proteinExistence type="predicted"/>
<dbReference type="InterPro" id="IPR036388">
    <property type="entry name" value="WH-like_DNA-bd_sf"/>
</dbReference>
<dbReference type="SUPFAM" id="SSF88659">
    <property type="entry name" value="Sigma3 and sigma4 domains of RNA polymerase sigma factors"/>
    <property type="match status" value="1"/>
</dbReference>
<dbReference type="AlphaFoldDB" id="A0A6G7B9S1"/>